<evidence type="ECO:0000256" key="2">
    <source>
        <dbReference type="ARBA" id="ARBA00023239"/>
    </source>
</evidence>
<name>A0A1G2RIR5_9BACT</name>
<comment type="caution">
    <text evidence="5">The sequence shown here is derived from an EMBL/GenBank/DDBJ whole genome shotgun (WGS) entry which is preliminary data.</text>
</comment>
<dbReference type="AlphaFoldDB" id="A0A1G2RIR5"/>
<reference evidence="5 6" key="1">
    <citation type="journal article" date="2016" name="Nat. Commun.">
        <title>Thousands of microbial genomes shed light on interconnected biogeochemical processes in an aquifer system.</title>
        <authorList>
            <person name="Anantharaman K."/>
            <person name="Brown C.T."/>
            <person name="Hug L.A."/>
            <person name="Sharon I."/>
            <person name="Castelle C.J."/>
            <person name="Probst A.J."/>
            <person name="Thomas B.C."/>
            <person name="Singh A."/>
            <person name="Wilkins M.J."/>
            <person name="Karaoz U."/>
            <person name="Brodie E.L."/>
            <person name="Williams K.H."/>
            <person name="Hubbard S.S."/>
            <person name="Banfield J.F."/>
        </authorList>
    </citation>
    <scope>NUCLEOTIDE SEQUENCE [LARGE SCALE GENOMIC DNA]</scope>
</reference>
<dbReference type="STRING" id="1802461.A3B24_00705"/>
<comment type="similarity">
    <text evidence="3">Belongs to the peptidase C56 family. HSP31-like subfamily.</text>
</comment>
<dbReference type="PANTHER" id="PTHR48094:SF11">
    <property type="entry name" value="GLUTATHIONE-INDEPENDENT GLYOXALASE HSP31-RELATED"/>
    <property type="match status" value="1"/>
</dbReference>
<dbReference type="InterPro" id="IPR002818">
    <property type="entry name" value="DJ-1/PfpI"/>
</dbReference>
<evidence type="ECO:0000256" key="1">
    <source>
        <dbReference type="ARBA" id="ARBA00023016"/>
    </source>
</evidence>
<evidence type="ECO:0000313" key="5">
    <source>
        <dbReference type="EMBL" id="OHA72743.1"/>
    </source>
</evidence>
<dbReference type="Pfam" id="PF01965">
    <property type="entry name" value="DJ-1_PfpI"/>
    <property type="match status" value="1"/>
</dbReference>
<dbReference type="GO" id="GO:0019172">
    <property type="term" value="F:glyoxalase III activity"/>
    <property type="evidence" value="ECO:0007669"/>
    <property type="project" value="TreeGrafter"/>
</dbReference>
<dbReference type="EMBL" id="MHUG01000024">
    <property type="protein sequence ID" value="OHA72743.1"/>
    <property type="molecule type" value="Genomic_DNA"/>
</dbReference>
<sequence length="229" mass="25404">MKKVLIVLTNHGVLGASGKRTGCYLSELTHFYSTLKKVGFAMDFVSPKGGEVPIDPRSMDMNDEINKAFMEDSEFLSKLRNSRTPDQVRSAEYIAVYYPGGHGPMWDLADNAALAVLTREIYENNGVVSAVCHGVVGLLPVMLSNKKPLLEEKRVTGFSNMEEKLVRKDKWVPFLLETALRKKAGKYVKHLLPGFSHVVADGRVVTGQNPNSTKKVALETVRILQDVAR</sequence>
<evidence type="ECO:0000313" key="6">
    <source>
        <dbReference type="Proteomes" id="UP000176917"/>
    </source>
</evidence>
<evidence type="ECO:0000259" key="4">
    <source>
        <dbReference type="Pfam" id="PF01965"/>
    </source>
</evidence>
<dbReference type="Proteomes" id="UP000176917">
    <property type="component" value="Unassembled WGS sequence"/>
</dbReference>
<gene>
    <name evidence="5" type="ORF">A3B24_00705</name>
</gene>
<keyword evidence="1" id="KW-0346">Stress response</keyword>
<dbReference type="SUPFAM" id="SSF52317">
    <property type="entry name" value="Class I glutamine amidotransferase-like"/>
    <property type="match status" value="1"/>
</dbReference>
<keyword evidence="2" id="KW-0456">Lyase</keyword>
<dbReference type="InterPro" id="IPR029062">
    <property type="entry name" value="Class_I_gatase-like"/>
</dbReference>
<dbReference type="GO" id="GO:0019243">
    <property type="term" value="P:methylglyoxal catabolic process to D-lactate via S-lactoyl-glutathione"/>
    <property type="evidence" value="ECO:0007669"/>
    <property type="project" value="TreeGrafter"/>
</dbReference>
<dbReference type="GO" id="GO:0005737">
    <property type="term" value="C:cytoplasm"/>
    <property type="evidence" value="ECO:0007669"/>
    <property type="project" value="TreeGrafter"/>
</dbReference>
<feature type="domain" description="DJ-1/PfpI" evidence="4">
    <location>
        <begin position="26"/>
        <end position="221"/>
    </location>
</feature>
<dbReference type="CDD" id="cd03141">
    <property type="entry name" value="GATase1_Hsp31_like"/>
    <property type="match status" value="1"/>
</dbReference>
<accession>A0A1G2RIR5</accession>
<evidence type="ECO:0000256" key="3">
    <source>
        <dbReference type="ARBA" id="ARBA00038493"/>
    </source>
</evidence>
<proteinExistence type="inferred from homology"/>
<protein>
    <recommendedName>
        <fullName evidence="4">DJ-1/PfpI domain-containing protein</fullName>
    </recommendedName>
</protein>
<dbReference type="PANTHER" id="PTHR48094">
    <property type="entry name" value="PROTEIN/NUCLEIC ACID DEGLYCASE DJ-1-RELATED"/>
    <property type="match status" value="1"/>
</dbReference>
<dbReference type="InterPro" id="IPR050325">
    <property type="entry name" value="Prot/Nucl_acid_deglycase"/>
</dbReference>
<organism evidence="5 6">
    <name type="scientific">Candidatus Wildermuthbacteria bacterium RIFCSPLOWO2_01_FULL_48_16</name>
    <dbReference type="NCBI Taxonomy" id="1802461"/>
    <lineage>
        <taxon>Bacteria</taxon>
        <taxon>Candidatus Wildermuthiibacteriota</taxon>
    </lineage>
</organism>
<dbReference type="Gene3D" id="3.40.50.880">
    <property type="match status" value="1"/>
</dbReference>